<reference evidence="1" key="1">
    <citation type="submission" date="2020-04" db="EMBL/GenBank/DDBJ databases">
        <title>Hybrid Assembly of Korean Phytophthora infestans isolates.</title>
        <authorList>
            <person name="Prokchorchik M."/>
            <person name="Lee Y."/>
            <person name="Seo J."/>
            <person name="Cho J.-H."/>
            <person name="Park Y.-E."/>
            <person name="Jang D.-C."/>
            <person name="Im J.-S."/>
            <person name="Choi J.-G."/>
            <person name="Park H.-J."/>
            <person name="Lee G.-B."/>
            <person name="Lee Y.-G."/>
            <person name="Hong S.-Y."/>
            <person name="Cho K."/>
            <person name="Sohn K.H."/>
        </authorList>
    </citation>
    <scope>NUCLEOTIDE SEQUENCE</scope>
    <source>
        <strain evidence="1">KR_1_A1</strain>
    </source>
</reference>
<dbReference type="Proteomes" id="UP000602510">
    <property type="component" value="Unassembled WGS sequence"/>
</dbReference>
<evidence type="ECO:0000313" key="2">
    <source>
        <dbReference type="Proteomes" id="UP000602510"/>
    </source>
</evidence>
<sequence>MYFFLVLENVKKRLSGLSNNTKHLVYRYIYEMHYSRYASEYGEIVAKADSVWRAVPELGLFADYCSEDLA</sequence>
<comment type="caution">
    <text evidence="1">The sequence shown here is derived from an EMBL/GenBank/DDBJ whole genome shotgun (WGS) entry which is preliminary data.</text>
</comment>
<dbReference type="AlphaFoldDB" id="A0A833SVM4"/>
<keyword evidence="2" id="KW-1185">Reference proteome</keyword>
<accession>A0A833SVM4</accession>
<proteinExistence type="predicted"/>
<evidence type="ECO:0000313" key="1">
    <source>
        <dbReference type="EMBL" id="KAF4039628.1"/>
    </source>
</evidence>
<dbReference type="EMBL" id="WSZM01000168">
    <property type="protein sequence ID" value="KAF4039628.1"/>
    <property type="molecule type" value="Genomic_DNA"/>
</dbReference>
<organism evidence="1 2">
    <name type="scientific">Phytophthora infestans</name>
    <name type="common">Potato late blight agent</name>
    <name type="synonym">Botrytis infestans</name>
    <dbReference type="NCBI Taxonomy" id="4787"/>
    <lineage>
        <taxon>Eukaryota</taxon>
        <taxon>Sar</taxon>
        <taxon>Stramenopiles</taxon>
        <taxon>Oomycota</taxon>
        <taxon>Peronosporomycetes</taxon>
        <taxon>Peronosporales</taxon>
        <taxon>Peronosporaceae</taxon>
        <taxon>Phytophthora</taxon>
    </lineage>
</organism>
<protein>
    <submittedName>
        <fullName evidence="1">Uncharacterized protein</fullName>
    </submittedName>
</protein>
<gene>
    <name evidence="1" type="ORF">GN244_ATG08151</name>
</gene>
<name>A0A833SVM4_PHYIN</name>